<dbReference type="PANTHER" id="PTHR19282">
    <property type="entry name" value="TETRASPANIN"/>
    <property type="match status" value="1"/>
</dbReference>
<dbReference type="FunFam" id="1.10.1450.10:FF:000002">
    <property type="entry name" value="Retinal outer segment membrane protein 1"/>
    <property type="match status" value="1"/>
</dbReference>
<feature type="transmembrane region" description="Helical" evidence="6">
    <location>
        <begin position="100"/>
        <end position="122"/>
    </location>
</feature>
<dbReference type="GO" id="GO:0007601">
    <property type="term" value="P:visual perception"/>
    <property type="evidence" value="ECO:0007669"/>
    <property type="project" value="InterPro"/>
</dbReference>
<dbReference type="Ensembl" id="ENSTRUT00000075909.1">
    <property type="protein sequence ID" value="ENSTRUP00000076723.1"/>
    <property type="gene ID" value="ENSTRUG00000029051.1"/>
</dbReference>
<sequence length="322" mass="36194">MVVMKMKFPFQKRVKLAQGLWLLSWGATVAGALTFSLGCILKTELRRRAEVMDNSDIHIVPNTLMIVGVASLGINYFASKICQDALDAGRFPRWKTFLKPYFAISSFFTVLMLLAVIMSYVMKGSLESSLKVGLRNGLRFYKDTDTPGRCFQKQNIDRLQMEFQCCGNSDFKDWFEVQWISNRYLDFSSKEVKDRVKSNVDGRYLVDGVPFSCCNPSLPRPCIQSPAQLLHGPDEHPLGGGVLSVFLLQGSVLVSLRFLQTSMEAVAGNENTEIETEGYLLEKGVKETIKEYTDPVLKFLLLKNQVRRIPPTLPPADVPATT</sequence>
<dbReference type="InParanoid" id="A0A674NSN6"/>
<dbReference type="Proteomes" id="UP000005226">
    <property type="component" value="Chromosome 15"/>
</dbReference>
<dbReference type="GeneTree" id="ENSGT00940000159921"/>
<evidence type="ECO:0000313" key="8">
    <source>
        <dbReference type="Proteomes" id="UP000005226"/>
    </source>
</evidence>
<dbReference type="InterPro" id="IPR000830">
    <property type="entry name" value="Peripherin/rom-1"/>
</dbReference>
<evidence type="ECO:0000256" key="2">
    <source>
        <dbReference type="ARBA" id="ARBA00010674"/>
    </source>
</evidence>
<evidence type="ECO:0000256" key="6">
    <source>
        <dbReference type="SAM" id="Phobius"/>
    </source>
</evidence>
<dbReference type="Pfam" id="PF00335">
    <property type="entry name" value="Tetraspanin"/>
    <property type="match status" value="1"/>
</dbReference>
<proteinExistence type="inferred from homology"/>
<dbReference type="SUPFAM" id="SSF48652">
    <property type="entry name" value="Tetraspanin"/>
    <property type="match status" value="1"/>
</dbReference>
<dbReference type="CDD" id="cd03162">
    <property type="entry name" value="peripherin_like_LEL"/>
    <property type="match status" value="1"/>
</dbReference>
<name>A0A674NSN6_TAKRU</name>
<protein>
    <submittedName>
        <fullName evidence="7">Retinal outer segment membrane protein 1a</fullName>
    </submittedName>
</protein>
<dbReference type="InterPro" id="IPR018499">
    <property type="entry name" value="Tetraspanin/Peripherin"/>
</dbReference>
<dbReference type="OMA" id="ISWIREE"/>
<dbReference type="GO" id="GO:0005886">
    <property type="term" value="C:plasma membrane"/>
    <property type="evidence" value="ECO:0007669"/>
    <property type="project" value="TreeGrafter"/>
</dbReference>
<dbReference type="AlphaFoldDB" id="A0A674NSN6"/>
<reference evidence="7" key="2">
    <citation type="submission" date="2025-08" db="UniProtKB">
        <authorList>
            <consortium name="Ensembl"/>
        </authorList>
    </citation>
    <scope>IDENTIFICATION</scope>
</reference>
<reference evidence="7 8" key="1">
    <citation type="journal article" date="2011" name="Genome Biol. Evol.">
        <title>Integration of the genetic map and genome assembly of fugu facilitates insights into distinct features of genome evolution in teleosts and mammals.</title>
        <authorList>
            <person name="Kai W."/>
            <person name="Kikuchi K."/>
            <person name="Tohari S."/>
            <person name="Chew A.K."/>
            <person name="Tay A."/>
            <person name="Fujiwara A."/>
            <person name="Hosoya S."/>
            <person name="Suetake H."/>
            <person name="Naruse K."/>
            <person name="Brenner S."/>
            <person name="Suzuki Y."/>
            <person name="Venkatesh B."/>
        </authorList>
    </citation>
    <scope>NUCLEOTIDE SEQUENCE [LARGE SCALE GENOMIC DNA]</scope>
</reference>
<comment type="subcellular location">
    <subcellularLocation>
        <location evidence="1">Membrane</location>
        <topology evidence="1">Multi-pass membrane protein</topology>
    </subcellularLocation>
</comment>
<evidence type="ECO:0000256" key="3">
    <source>
        <dbReference type="ARBA" id="ARBA00022692"/>
    </source>
</evidence>
<evidence type="ECO:0000256" key="4">
    <source>
        <dbReference type="ARBA" id="ARBA00022989"/>
    </source>
</evidence>
<dbReference type="Gene3D" id="1.10.1450.10">
    <property type="entry name" value="Tetraspanin"/>
    <property type="match status" value="1"/>
</dbReference>
<dbReference type="PRINTS" id="PR00218">
    <property type="entry name" value="PERIPHERNRDS"/>
</dbReference>
<keyword evidence="8" id="KW-1185">Reference proteome</keyword>
<comment type="similarity">
    <text evidence="2">Belongs to the PRPH2/ROM1 family.</text>
</comment>
<evidence type="ECO:0000256" key="1">
    <source>
        <dbReference type="ARBA" id="ARBA00004141"/>
    </source>
</evidence>
<reference evidence="7" key="3">
    <citation type="submission" date="2025-09" db="UniProtKB">
        <authorList>
            <consortium name="Ensembl"/>
        </authorList>
    </citation>
    <scope>IDENTIFICATION</scope>
</reference>
<dbReference type="InterPro" id="IPR008952">
    <property type="entry name" value="Tetraspanin_EC2_sf"/>
</dbReference>
<dbReference type="InterPro" id="IPR042026">
    <property type="entry name" value="Peripherin_LEL"/>
</dbReference>
<accession>A0A674NSN6</accession>
<dbReference type="PANTHER" id="PTHR19282:SF440">
    <property type="entry name" value="PERIPHERIN-2"/>
    <property type="match status" value="1"/>
</dbReference>
<keyword evidence="4 6" id="KW-1133">Transmembrane helix</keyword>
<keyword evidence="5 6" id="KW-0472">Membrane</keyword>
<evidence type="ECO:0000256" key="5">
    <source>
        <dbReference type="ARBA" id="ARBA00023136"/>
    </source>
</evidence>
<organism evidence="7 8">
    <name type="scientific">Takifugu rubripes</name>
    <name type="common">Japanese pufferfish</name>
    <name type="synonym">Fugu rubripes</name>
    <dbReference type="NCBI Taxonomy" id="31033"/>
    <lineage>
        <taxon>Eukaryota</taxon>
        <taxon>Metazoa</taxon>
        <taxon>Chordata</taxon>
        <taxon>Craniata</taxon>
        <taxon>Vertebrata</taxon>
        <taxon>Euteleostomi</taxon>
        <taxon>Actinopterygii</taxon>
        <taxon>Neopterygii</taxon>
        <taxon>Teleostei</taxon>
        <taxon>Neoteleostei</taxon>
        <taxon>Acanthomorphata</taxon>
        <taxon>Eupercaria</taxon>
        <taxon>Tetraodontiformes</taxon>
        <taxon>Tetradontoidea</taxon>
        <taxon>Tetraodontidae</taxon>
        <taxon>Takifugu</taxon>
    </lineage>
</organism>
<evidence type="ECO:0000313" key="7">
    <source>
        <dbReference type="Ensembl" id="ENSTRUP00000076723.1"/>
    </source>
</evidence>
<feature type="transmembrane region" description="Helical" evidence="6">
    <location>
        <begin position="60"/>
        <end position="79"/>
    </location>
</feature>
<keyword evidence="3 6" id="KW-0812">Transmembrane</keyword>